<gene>
    <name evidence="14" type="ORF">SLUN_33990</name>
</gene>
<dbReference type="GO" id="GO:0004252">
    <property type="term" value="F:serine-type endopeptidase activity"/>
    <property type="evidence" value="ECO:0007669"/>
    <property type="project" value="InterPro"/>
</dbReference>
<dbReference type="InterPro" id="IPR004236">
    <property type="entry name" value="Pept_S1_alpha_lytic"/>
</dbReference>
<sequence length="370" mass="37619">MRRTLRARICLSVLIALPAVALGSTPAGAADPTAGPTANPSAEAPAAEPTPGVSASASQYTLHSSLEHTLGDDRTAGSYLDAQSGELVVTVTDETAAEEVRATGTRAKIVKRSTAGLRSAMGTLETDAKITGTSWGIDPATNQVSIEADTSVSGRSMRQLRRVAAGLGEAVRIKRVPGVFKKEVAGGDAIYGGGFRCSAAFNVAKGTVRYFVTAGHCTNEATSWSATSGGASIGTRVGTSFPTNDYGIVRYTGTAWPAGNVNLYNGSYQDITSAADAIVGQALKKSGSTTHVTNGRVTAVNVTVNYSDGPVYNMVRTTACSAGGDSGGAHFSGSTALGIHSGSSGCTGTNGSAIHQPVKEALTAYGVNVY</sequence>
<keyword evidence="5" id="KW-0720">Serine protease</keyword>
<evidence type="ECO:0000259" key="13">
    <source>
        <dbReference type="Pfam" id="PF02983"/>
    </source>
</evidence>
<proteinExistence type="inferred from homology"/>
<feature type="active site" description="Charge relay system" evidence="8">
    <location>
        <position position="326"/>
    </location>
</feature>
<feature type="active site" description="Charge relay system" evidence="8">
    <location>
        <position position="245"/>
    </location>
</feature>
<keyword evidence="6" id="KW-0865">Zymogen</keyword>
<dbReference type="RefSeq" id="WP_108153768.1">
    <property type="nucleotide sequence ID" value="NZ_CP026304.1"/>
</dbReference>
<dbReference type="Pfam" id="PF00089">
    <property type="entry name" value="Trypsin"/>
    <property type="match status" value="1"/>
</dbReference>
<name>A0A2R4TBL7_9ACTN</name>
<dbReference type="SUPFAM" id="SSF50494">
    <property type="entry name" value="Trypsin-like serine proteases"/>
    <property type="match status" value="1"/>
</dbReference>
<accession>A0A2R4TBL7</accession>
<feature type="disulfide bond" evidence="9">
    <location>
        <begin position="197"/>
        <end position="217"/>
    </location>
</feature>
<dbReference type="GO" id="GO:0005576">
    <property type="term" value="C:extracellular region"/>
    <property type="evidence" value="ECO:0007669"/>
    <property type="project" value="InterPro"/>
</dbReference>
<evidence type="ECO:0000256" key="2">
    <source>
        <dbReference type="ARBA" id="ARBA00022670"/>
    </source>
</evidence>
<dbReference type="InterPro" id="IPR009003">
    <property type="entry name" value="Peptidase_S1_PA"/>
</dbReference>
<evidence type="ECO:0000256" key="10">
    <source>
        <dbReference type="SAM" id="MobiDB-lite"/>
    </source>
</evidence>
<dbReference type="OrthoDB" id="8781117at2"/>
<evidence type="ECO:0000256" key="1">
    <source>
        <dbReference type="ARBA" id="ARBA00007664"/>
    </source>
</evidence>
<feature type="active site" description="Charge relay system" evidence="8">
    <location>
        <position position="216"/>
    </location>
</feature>
<dbReference type="InterPro" id="IPR043504">
    <property type="entry name" value="Peptidase_S1_PA_chymotrypsin"/>
</dbReference>
<keyword evidence="3 11" id="KW-0732">Signal</keyword>
<dbReference type="PRINTS" id="PR00861">
    <property type="entry name" value="ALYTICPTASE"/>
</dbReference>
<keyword evidence="15" id="KW-1185">Reference proteome</keyword>
<evidence type="ECO:0000313" key="15">
    <source>
        <dbReference type="Proteomes" id="UP000244201"/>
    </source>
</evidence>
<feature type="region of interest" description="Disordered" evidence="10">
    <location>
        <begin position="28"/>
        <end position="59"/>
    </location>
</feature>
<evidence type="ECO:0000256" key="8">
    <source>
        <dbReference type="PIRSR" id="PIRSR001134-1"/>
    </source>
</evidence>
<dbReference type="EMBL" id="CP026304">
    <property type="protein sequence ID" value="AVZ76481.1"/>
    <property type="molecule type" value="Genomic_DNA"/>
</dbReference>
<evidence type="ECO:0000256" key="5">
    <source>
        <dbReference type="ARBA" id="ARBA00022825"/>
    </source>
</evidence>
<reference evidence="14 15" key="1">
    <citation type="submission" date="2018-01" db="EMBL/GenBank/DDBJ databases">
        <title>Complete genome sequence of Streptomyces lunaelactis MM109T, a Ferroverdin A producer isolated from cave moonmilk deposits.</title>
        <authorList>
            <person name="Naome A."/>
            <person name="Martinet L."/>
            <person name="Maciejewska M."/>
            <person name="Anderssen S."/>
            <person name="Adam D."/>
            <person name="Tenconi E."/>
            <person name="Deflandre B."/>
            <person name="Arguelles-Arias A."/>
            <person name="Calusinska M."/>
            <person name="Copieters W."/>
            <person name="Karim L."/>
            <person name="Hanikenne M."/>
            <person name="Baurain D."/>
            <person name="van Wezel G."/>
            <person name="Smargiasso N."/>
            <person name="de Pauw E."/>
            <person name="Delfosse P."/>
            <person name="Rigali S."/>
        </authorList>
    </citation>
    <scope>NUCLEOTIDE SEQUENCE [LARGE SCALE GENOMIC DNA]</scope>
    <source>
        <strain evidence="14 15">MM109</strain>
    </source>
</reference>
<dbReference type="InterPro" id="IPR001254">
    <property type="entry name" value="Trypsin_dom"/>
</dbReference>
<dbReference type="GO" id="GO:0006508">
    <property type="term" value="P:proteolysis"/>
    <property type="evidence" value="ECO:0007669"/>
    <property type="project" value="UniProtKB-KW"/>
</dbReference>
<evidence type="ECO:0000313" key="14">
    <source>
        <dbReference type="EMBL" id="AVZ76481.1"/>
    </source>
</evidence>
<feature type="signal peptide" evidence="11">
    <location>
        <begin position="1"/>
        <end position="29"/>
    </location>
</feature>
<keyword evidence="7 9" id="KW-1015">Disulfide bond</keyword>
<evidence type="ECO:0000259" key="12">
    <source>
        <dbReference type="Pfam" id="PF00089"/>
    </source>
</evidence>
<feature type="compositionally biased region" description="Low complexity" evidence="10">
    <location>
        <begin position="28"/>
        <end position="51"/>
    </location>
</feature>
<dbReference type="Gene3D" id="2.40.10.10">
    <property type="entry name" value="Trypsin-like serine proteases"/>
    <property type="match status" value="2"/>
</dbReference>
<dbReference type="Proteomes" id="UP000244201">
    <property type="component" value="Chromosome"/>
</dbReference>
<protein>
    <submittedName>
        <fullName evidence="14">Serine protease</fullName>
    </submittedName>
</protein>
<feature type="domain" description="Peptidase S1" evidence="12">
    <location>
        <begin position="186"/>
        <end position="361"/>
    </location>
</feature>
<dbReference type="CDD" id="cd21112">
    <property type="entry name" value="alphaLP-like"/>
    <property type="match status" value="1"/>
</dbReference>
<evidence type="ECO:0000256" key="4">
    <source>
        <dbReference type="ARBA" id="ARBA00022801"/>
    </source>
</evidence>
<dbReference type="KEGG" id="slk:SLUN_33990"/>
<feature type="chain" id="PRO_5015335964" evidence="11">
    <location>
        <begin position="30"/>
        <end position="370"/>
    </location>
</feature>
<dbReference type="InterPro" id="IPR001316">
    <property type="entry name" value="Pept_S1A_streptogrisin"/>
</dbReference>
<dbReference type="GeneID" id="55660264"/>
<keyword evidence="2 14" id="KW-0645">Protease</keyword>
<evidence type="ECO:0000256" key="11">
    <source>
        <dbReference type="SAM" id="SignalP"/>
    </source>
</evidence>
<organism evidence="14 15">
    <name type="scientific">Streptomyces lunaelactis</name>
    <dbReference type="NCBI Taxonomy" id="1535768"/>
    <lineage>
        <taxon>Bacteria</taxon>
        <taxon>Bacillati</taxon>
        <taxon>Actinomycetota</taxon>
        <taxon>Actinomycetes</taxon>
        <taxon>Kitasatosporales</taxon>
        <taxon>Streptomycetaceae</taxon>
        <taxon>Streptomyces</taxon>
    </lineage>
</organism>
<dbReference type="PIRSF" id="PIRSF001134">
    <property type="entry name" value="Streptogrisin"/>
    <property type="match status" value="1"/>
</dbReference>
<comment type="similarity">
    <text evidence="1">Belongs to the peptidase S1 family.</text>
</comment>
<evidence type="ECO:0000256" key="7">
    <source>
        <dbReference type="ARBA" id="ARBA00023157"/>
    </source>
</evidence>
<evidence type="ECO:0000256" key="6">
    <source>
        <dbReference type="ARBA" id="ARBA00023145"/>
    </source>
</evidence>
<evidence type="ECO:0000256" key="9">
    <source>
        <dbReference type="PIRSR" id="PIRSR001134-2"/>
    </source>
</evidence>
<feature type="disulfide bond" evidence="9">
    <location>
        <begin position="320"/>
        <end position="346"/>
    </location>
</feature>
<keyword evidence="4" id="KW-0378">Hydrolase</keyword>
<evidence type="ECO:0000256" key="3">
    <source>
        <dbReference type="ARBA" id="ARBA00022729"/>
    </source>
</evidence>
<dbReference type="AlphaFoldDB" id="A0A2R4TBL7"/>
<dbReference type="Pfam" id="PF02983">
    <property type="entry name" value="Pro_Al_protease"/>
    <property type="match status" value="1"/>
</dbReference>
<feature type="domain" description="Peptidase S1A alpha-lytic prodomain" evidence="13">
    <location>
        <begin position="112"/>
        <end position="167"/>
    </location>
</feature>